<evidence type="ECO:0000256" key="3">
    <source>
        <dbReference type="ARBA" id="ARBA00022475"/>
    </source>
</evidence>
<evidence type="ECO:0000256" key="8">
    <source>
        <dbReference type="ARBA" id="ARBA00022777"/>
    </source>
</evidence>
<dbReference type="InterPro" id="IPR003352">
    <property type="entry name" value="PTS_EIIC"/>
</dbReference>
<evidence type="ECO:0000313" key="17">
    <source>
        <dbReference type="Proteomes" id="UP000184079"/>
    </source>
</evidence>
<evidence type="ECO:0000256" key="2">
    <source>
        <dbReference type="ARBA" id="ARBA00022448"/>
    </source>
</evidence>
<dbReference type="InterPro" id="IPR050429">
    <property type="entry name" value="PTS_Glucose_EIICBA"/>
</dbReference>
<dbReference type="SUPFAM" id="SSF55604">
    <property type="entry name" value="Glucose permease domain IIB"/>
    <property type="match status" value="1"/>
</dbReference>
<evidence type="ECO:0000256" key="9">
    <source>
        <dbReference type="ARBA" id="ARBA00022989"/>
    </source>
</evidence>
<organism evidence="16 17">
    <name type="scientific">Virgibacillus chiguensis</name>
    <dbReference type="NCBI Taxonomy" id="411959"/>
    <lineage>
        <taxon>Bacteria</taxon>
        <taxon>Bacillati</taxon>
        <taxon>Bacillota</taxon>
        <taxon>Bacilli</taxon>
        <taxon>Bacillales</taxon>
        <taxon>Bacillaceae</taxon>
        <taxon>Virgibacillus</taxon>
    </lineage>
</organism>
<keyword evidence="17" id="KW-1185">Reference proteome</keyword>
<feature type="transmembrane region" description="Helical" evidence="13">
    <location>
        <begin position="12"/>
        <end position="31"/>
    </location>
</feature>
<evidence type="ECO:0000256" key="7">
    <source>
        <dbReference type="ARBA" id="ARBA00022692"/>
    </source>
</evidence>
<evidence type="ECO:0000259" key="15">
    <source>
        <dbReference type="PROSITE" id="PS51103"/>
    </source>
</evidence>
<dbReference type="InterPro" id="IPR036878">
    <property type="entry name" value="Glu_permease_IIB"/>
</dbReference>
<evidence type="ECO:0000256" key="4">
    <source>
        <dbReference type="ARBA" id="ARBA00022597"/>
    </source>
</evidence>
<keyword evidence="2" id="KW-0813">Transport</keyword>
<dbReference type="OrthoDB" id="9764327at2"/>
<accession>A0A1M5WBH6</accession>
<feature type="transmembrane region" description="Helical" evidence="13">
    <location>
        <begin position="380"/>
        <end position="399"/>
    </location>
</feature>
<keyword evidence="3" id="KW-1003">Cell membrane</keyword>
<proteinExistence type="predicted"/>
<dbReference type="GO" id="GO:0005886">
    <property type="term" value="C:plasma membrane"/>
    <property type="evidence" value="ECO:0007669"/>
    <property type="project" value="UniProtKB-SubCell"/>
</dbReference>
<feature type="transmembrane region" description="Helical" evidence="13">
    <location>
        <begin position="275"/>
        <end position="293"/>
    </location>
</feature>
<dbReference type="InterPro" id="IPR010975">
    <property type="entry name" value="PTS_IIBC_a_glc"/>
</dbReference>
<dbReference type="GO" id="GO:0009401">
    <property type="term" value="P:phosphoenolpyruvate-dependent sugar phosphotransferase system"/>
    <property type="evidence" value="ECO:0007669"/>
    <property type="project" value="UniProtKB-KW"/>
</dbReference>
<dbReference type="Proteomes" id="UP000184079">
    <property type="component" value="Unassembled WGS sequence"/>
</dbReference>
<dbReference type="GO" id="GO:0008982">
    <property type="term" value="F:protein-N(PI)-phosphohistidine-sugar phosphotransferase activity"/>
    <property type="evidence" value="ECO:0007669"/>
    <property type="project" value="InterPro"/>
</dbReference>
<protein>
    <submittedName>
        <fullName evidence="16">PTS system, arbutin-like IIC component</fullName>
    </submittedName>
</protein>
<evidence type="ECO:0000259" key="14">
    <source>
        <dbReference type="PROSITE" id="PS51098"/>
    </source>
</evidence>
<feature type="transmembrane region" description="Helical" evidence="13">
    <location>
        <begin position="305"/>
        <end position="321"/>
    </location>
</feature>
<dbReference type="InterPro" id="IPR018113">
    <property type="entry name" value="PTrfase_EIIB_Cys"/>
</dbReference>
<dbReference type="NCBIfam" id="TIGR02005">
    <property type="entry name" value="PTS-IIBC-alpha"/>
    <property type="match status" value="1"/>
</dbReference>
<dbReference type="InterPro" id="IPR013013">
    <property type="entry name" value="PTS_EIIC_1"/>
</dbReference>
<keyword evidence="8" id="KW-0418">Kinase</keyword>
<feature type="transmembrane region" description="Helical" evidence="13">
    <location>
        <begin position="128"/>
        <end position="151"/>
    </location>
</feature>
<evidence type="ECO:0000256" key="12">
    <source>
        <dbReference type="SAM" id="Coils"/>
    </source>
</evidence>
<gene>
    <name evidence="16" type="ORF">SAMN05421807_115102</name>
</gene>
<dbReference type="PROSITE" id="PS51098">
    <property type="entry name" value="PTS_EIIB_TYPE_1"/>
    <property type="match status" value="1"/>
</dbReference>
<evidence type="ECO:0000256" key="1">
    <source>
        <dbReference type="ARBA" id="ARBA00004651"/>
    </source>
</evidence>
<dbReference type="Gene3D" id="3.30.1360.60">
    <property type="entry name" value="Glucose permease domain IIB"/>
    <property type="match status" value="1"/>
</dbReference>
<keyword evidence="5" id="KW-0808">Transferase</keyword>
<evidence type="ECO:0000256" key="6">
    <source>
        <dbReference type="ARBA" id="ARBA00022683"/>
    </source>
</evidence>
<dbReference type="Pfam" id="PF02378">
    <property type="entry name" value="PTS_EIIC"/>
    <property type="match status" value="1"/>
</dbReference>
<evidence type="ECO:0000256" key="5">
    <source>
        <dbReference type="ARBA" id="ARBA00022679"/>
    </source>
</evidence>
<keyword evidence="10 13" id="KW-0472">Membrane</keyword>
<dbReference type="PANTHER" id="PTHR30009:SF12">
    <property type="entry name" value="PHOSPHOTRANSFERASE IIC COMPONENT GLVC"/>
    <property type="match status" value="1"/>
</dbReference>
<dbReference type="NCBIfam" id="TIGR00826">
    <property type="entry name" value="EIIB_glc"/>
    <property type="match status" value="1"/>
</dbReference>
<dbReference type="InterPro" id="IPR001996">
    <property type="entry name" value="PTS_IIB_1"/>
</dbReference>
<dbReference type="PROSITE" id="PS01035">
    <property type="entry name" value="PTS_EIIB_TYPE_1_CYS"/>
    <property type="match status" value="1"/>
</dbReference>
<name>A0A1M5WBH6_9BACI</name>
<feature type="coiled-coil region" evidence="12">
    <location>
        <begin position="428"/>
        <end position="455"/>
    </location>
</feature>
<dbReference type="PROSITE" id="PS51103">
    <property type="entry name" value="PTS_EIIC_TYPE_1"/>
    <property type="match status" value="1"/>
</dbReference>
<dbReference type="RefSeq" id="WP_073011696.1">
    <property type="nucleotide sequence ID" value="NZ_FQXD01000015.1"/>
</dbReference>
<feature type="transmembrane region" description="Helical" evidence="13">
    <location>
        <begin position="172"/>
        <end position="192"/>
    </location>
</feature>
<feature type="domain" description="PTS EIIC type-1" evidence="15">
    <location>
        <begin position="1"/>
        <end position="417"/>
    </location>
</feature>
<keyword evidence="9 13" id="KW-1133">Transmembrane helix</keyword>
<evidence type="ECO:0000256" key="11">
    <source>
        <dbReference type="PROSITE-ProRule" id="PRU00421"/>
    </source>
</evidence>
<comment type="subcellular location">
    <subcellularLocation>
        <location evidence="1">Cell membrane</location>
        <topology evidence="1">Multi-pass membrane protein</topology>
    </subcellularLocation>
</comment>
<feature type="transmembrane region" description="Helical" evidence="13">
    <location>
        <begin position="61"/>
        <end position="78"/>
    </location>
</feature>
<dbReference type="Pfam" id="PF00367">
    <property type="entry name" value="PTS_EIIB"/>
    <property type="match status" value="1"/>
</dbReference>
<dbReference type="AlphaFoldDB" id="A0A1M5WBH6"/>
<sequence>MNAIRRFGSAMIVPVLLFPFFGIVVGLATLFKNEAVMGDLANPDGLWYQIWTLIENGGWTVFNQMELVFVIGLPISLAKKAPGRAVLSSVMGYLMFNYFINGILTIWGPAFGVDFASEVGGTSGLKEIVGIKTLDTNIIGAIFISALVIWLHNRYYEKKLPESIGIFQGGPFVVMISFFLMIPLAFLTSWIWPMVQNGIASLQDFLVSSSYIGVWLFHFLERILIPTGLHHFIYTPFEYGPAVVDGGMKSYWISHLTEYSQSTDALNDLFPGGGFLLQGNIKMFGSIGIALALYHTAKPEKRKKVGALLFAAALTAVFAGITEPLEFTFLFIAPYLFALHAVLGATMVTIMHGFGLVGNMGGGLIEIAATNWVPLMGDHWGVYMAQFIIGILFIVIYYYTFKFLILKFDIPMPGREKEDNGETKLYTKQDYKASKAESENDVAHAEKKYNNEYERKAAIYLQGLGGTENIEDVTNCATRLRVTVHDPNKVEDDMYFKEYGEAHGVVRNNKSIQVIVGLSVPQVRDSIDTFLNQKQ</sequence>
<dbReference type="EMBL" id="FQXD01000015">
    <property type="protein sequence ID" value="SHH84800.1"/>
    <property type="molecule type" value="Genomic_DNA"/>
</dbReference>
<dbReference type="GO" id="GO:0016301">
    <property type="term" value="F:kinase activity"/>
    <property type="evidence" value="ECO:0007669"/>
    <property type="project" value="UniProtKB-KW"/>
</dbReference>
<dbReference type="CDD" id="cd00212">
    <property type="entry name" value="PTS_IIB_glc"/>
    <property type="match status" value="1"/>
</dbReference>
<keyword evidence="4" id="KW-0762">Sugar transport</keyword>
<keyword evidence="12" id="KW-0175">Coiled coil</keyword>
<feature type="active site" description="Phosphocysteine intermediate; for EIIB activity" evidence="11">
    <location>
        <position position="476"/>
    </location>
</feature>
<feature type="transmembrane region" description="Helical" evidence="13">
    <location>
        <begin position="90"/>
        <end position="108"/>
    </location>
</feature>
<feature type="domain" description="PTS EIIB type-1" evidence="14">
    <location>
        <begin position="454"/>
        <end position="535"/>
    </location>
</feature>
<keyword evidence="7 13" id="KW-0812">Transmembrane</keyword>
<evidence type="ECO:0000313" key="16">
    <source>
        <dbReference type="EMBL" id="SHH84800.1"/>
    </source>
</evidence>
<dbReference type="GO" id="GO:0090563">
    <property type="term" value="F:protein-phosphocysteine-sugar phosphotransferase activity"/>
    <property type="evidence" value="ECO:0007669"/>
    <property type="project" value="TreeGrafter"/>
</dbReference>
<evidence type="ECO:0000256" key="13">
    <source>
        <dbReference type="SAM" id="Phobius"/>
    </source>
</evidence>
<feature type="transmembrane region" description="Helical" evidence="13">
    <location>
        <begin position="327"/>
        <end position="347"/>
    </location>
</feature>
<keyword evidence="6" id="KW-0598">Phosphotransferase system</keyword>
<dbReference type="PANTHER" id="PTHR30009">
    <property type="entry name" value="CYTOCHROME C-TYPE SYNTHESIS PROTEIN AND PTS TRANSMEMBRANE COMPONENT"/>
    <property type="match status" value="1"/>
</dbReference>
<evidence type="ECO:0000256" key="10">
    <source>
        <dbReference type="ARBA" id="ARBA00023136"/>
    </source>
</evidence>
<reference evidence="17" key="1">
    <citation type="submission" date="2016-11" db="EMBL/GenBank/DDBJ databases">
        <authorList>
            <person name="Varghese N."/>
            <person name="Submissions S."/>
        </authorList>
    </citation>
    <scope>NUCLEOTIDE SEQUENCE [LARGE SCALE GENOMIC DNA]</scope>
    <source>
        <strain evidence="17">CGMCC 1.6496</strain>
    </source>
</reference>